<comment type="caution">
    <text evidence="2">The sequence shown here is derived from an EMBL/GenBank/DDBJ whole genome shotgun (WGS) entry which is preliminary data.</text>
</comment>
<proteinExistence type="predicted"/>
<evidence type="ECO:0000313" key="3">
    <source>
        <dbReference type="Proteomes" id="UP001500967"/>
    </source>
</evidence>
<keyword evidence="1" id="KW-0472">Membrane</keyword>
<dbReference type="RefSeq" id="WP_344647320.1">
    <property type="nucleotide sequence ID" value="NZ_BAAAGX010000004.1"/>
</dbReference>
<dbReference type="EMBL" id="BAAAGX010000004">
    <property type="protein sequence ID" value="GAA0224945.1"/>
    <property type="molecule type" value="Genomic_DNA"/>
</dbReference>
<dbReference type="Proteomes" id="UP001500967">
    <property type="component" value="Unassembled WGS sequence"/>
</dbReference>
<evidence type="ECO:0000256" key="1">
    <source>
        <dbReference type="SAM" id="Phobius"/>
    </source>
</evidence>
<feature type="transmembrane region" description="Helical" evidence="1">
    <location>
        <begin position="41"/>
        <end position="63"/>
    </location>
</feature>
<keyword evidence="1" id="KW-1133">Transmembrane helix</keyword>
<reference evidence="2 3" key="1">
    <citation type="journal article" date="2019" name="Int. J. Syst. Evol. Microbiol.">
        <title>The Global Catalogue of Microorganisms (GCM) 10K type strain sequencing project: providing services to taxonomists for standard genome sequencing and annotation.</title>
        <authorList>
            <consortium name="The Broad Institute Genomics Platform"/>
            <consortium name="The Broad Institute Genome Sequencing Center for Infectious Disease"/>
            <person name="Wu L."/>
            <person name="Ma J."/>
        </authorList>
    </citation>
    <scope>NUCLEOTIDE SEQUENCE [LARGE SCALE GENOMIC DNA]</scope>
    <source>
        <strain evidence="2 3">JCM 10425</strain>
    </source>
</reference>
<gene>
    <name evidence="2" type="ORF">GCM10009539_07670</name>
</gene>
<keyword evidence="3" id="KW-1185">Reference proteome</keyword>
<sequence length="363" mass="38515">MNDIDTALRTLYTGRADRAPSGQDLLTAVHGRVHRDRRRRLLATIAGVVALALAGGLGAAAVLRPKEARTLQVTDGKVVGPQPAPVRVGRLPAGYGRPVVQYLAPGVWAIESTRTGSSAVLAVQVMRLEPAVRPGPGARRTVRVAGAAGTLYWLPPTGGSSAPEPGNYEPVGPYAELTYQRRPGQWLRIMSVAPTGSRADVERDLLDVAAGITDEVSPVADVIRMTLPDGTAWGRVLAYGDRARVKLVDASAPAGAVSLNDRPDSRGSDQRSRVTVDLVDKDSEEVRTMPLFVGQGRTLASSEIKPEGMVFDLGTSRQFLHLVAGSDRAAVILRVDTGDPLADVGRLRTLAESVRLGVDAPIR</sequence>
<protein>
    <submittedName>
        <fullName evidence="2">Uncharacterized protein</fullName>
    </submittedName>
</protein>
<evidence type="ECO:0000313" key="2">
    <source>
        <dbReference type="EMBL" id="GAA0224945.1"/>
    </source>
</evidence>
<accession>A0ABN0TLV6</accession>
<keyword evidence="1" id="KW-0812">Transmembrane</keyword>
<name>A0ABN0TLV6_9ACTN</name>
<organism evidence="2 3">
    <name type="scientific">Cryptosporangium japonicum</name>
    <dbReference type="NCBI Taxonomy" id="80872"/>
    <lineage>
        <taxon>Bacteria</taxon>
        <taxon>Bacillati</taxon>
        <taxon>Actinomycetota</taxon>
        <taxon>Actinomycetes</taxon>
        <taxon>Cryptosporangiales</taxon>
        <taxon>Cryptosporangiaceae</taxon>
        <taxon>Cryptosporangium</taxon>
    </lineage>
</organism>